<reference evidence="2" key="2">
    <citation type="journal article" date="2015" name="Fish Shellfish Immunol.">
        <title>Early steps in the European eel (Anguilla anguilla)-Vibrio vulnificus interaction in the gills: Role of the RtxA13 toxin.</title>
        <authorList>
            <person name="Callol A."/>
            <person name="Pajuelo D."/>
            <person name="Ebbesson L."/>
            <person name="Teles M."/>
            <person name="MacKenzie S."/>
            <person name="Amaro C."/>
        </authorList>
    </citation>
    <scope>NUCLEOTIDE SEQUENCE</scope>
</reference>
<dbReference type="EMBL" id="GBXM01001851">
    <property type="protein sequence ID" value="JAI06727.1"/>
    <property type="molecule type" value="Transcribed_RNA"/>
</dbReference>
<accession>A0A0E9XWE7</accession>
<feature type="region of interest" description="Disordered" evidence="1">
    <location>
        <begin position="1"/>
        <end position="21"/>
    </location>
</feature>
<name>A0A0E9XWE7_ANGAN</name>
<evidence type="ECO:0000313" key="2">
    <source>
        <dbReference type="EMBL" id="JAI06727.1"/>
    </source>
</evidence>
<sequence>MNYKSIQPHIRKRERKSDYVD</sequence>
<reference evidence="2" key="1">
    <citation type="submission" date="2014-11" db="EMBL/GenBank/DDBJ databases">
        <authorList>
            <person name="Amaro Gonzalez C."/>
        </authorList>
    </citation>
    <scope>NUCLEOTIDE SEQUENCE</scope>
</reference>
<dbReference type="AlphaFoldDB" id="A0A0E9XWE7"/>
<organism evidence="2">
    <name type="scientific">Anguilla anguilla</name>
    <name type="common">European freshwater eel</name>
    <name type="synonym">Muraena anguilla</name>
    <dbReference type="NCBI Taxonomy" id="7936"/>
    <lineage>
        <taxon>Eukaryota</taxon>
        <taxon>Metazoa</taxon>
        <taxon>Chordata</taxon>
        <taxon>Craniata</taxon>
        <taxon>Vertebrata</taxon>
        <taxon>Euteleostomi</taxon>
        <taxon>Actinopterygii</taxon>
        <taxon>Neopterygii</taxon>
        <taxon>Teleostei</taxon>
        <taxon>Anguilliformes</taxon>
        <taxon>Anguillidae</taxon>
        <taxon>Anguilla</taxon>
    </lineage>
</organism>
<proteinExistence type="predicted"/>
<protein>
    <submittedName>
        <fullName evidence="2">Uncharacterized protein</fullName>
    </submittedName>
</protein>
<evidence type="ECO:0000256" key="1">
    <source>
        <dbReference type="SAM" id="MobiDB-lite"/>
    </source>
</evidence>